<dbReference type="InterPro" id="IPR015422">
    <property type="entry name" value="PyrdxlP-dep_Trfase_small"/>
</dbReference>
<dbReference type="Proteomes" id="UP000637383">
    <property type="component" value="Unassembled WGS sequence"/>
</dbReference>
<dbReference type="Gene3D" id="3.40.640.10">
    <property type="entry name" value="Type I PLP-dependent aspartate aminotransferase-like (Major domain)"/>
    <property type="match status" value="1"/>
</dbReference>
<evidence type="ECO:0000313" key="3">
    <source>
        <dbReference type="Proteomes" id="UP000637383"/>
    </source>
</evidence>
<gene>
    <name evidence="2" type="ORF">H6H03_13730</name>
</gene>
<comment type="caution">
    <text evidence="2">The sequence shown here is derived from an EMBL/GenBank/DDBJ whole genome shotgun (WGS) entry which is preliminary data.</text>
</comment>
<sequence length="396" mass="44434">MHNIPITKPWMGEAEAEAAKRPIMSGWVTQGPEVAAFEQEFAAYVGANYACAVSNCTTALHLALLAVGVQPGDEVITVSHSYIATANSIRYCGGIPVFVDIEPQTYNINPILIEEAIGDRTRAILIVHQIGMPCDLKAILDIAHRHGLPVVEDAACAIGSEILWNGQWEKIGKPHGDIACFSFHPRKIISTGDGGMLTTNNPQWDKQFRLWRQHGMSVPDTVRHGAKQVIFESYPMLGYNYRMTDIQAAVGREQLKRLPEIVKRRRYLAQQYQEKLQDVPGLKLPTEPSWAKSNWQSFCIRLTERYDQLQAMQRMLDAGIATRRGIMCAHRESAYQTQAWSCGVEPKACECQVGKCDRLSESEQAQDHTVLLPLFHQMTEQEQDYVVEVLKVACQV</sequence>
<comment type="similarity">
    <text evidence="1">Belongs to the DegT/DnrJ/EryC1 family.</text>
</comment>
<organism evidence="2 3">
    <name type="scientific">Nostoc paludosum FACHB-159</name>
    <dbReference type="NCBI Taxonomy" id="2692908"/>
    <lineage>
        <taxon>Bacteria</taxon>
        <taxon>Bacillati</taxon>
        <taxon>Cyanobacteriota</taxon>
        <taxon>Cyanophyceae</taxon>
        <taxon>Nostocales</taxon>
        <taxon>Nostocaceae</taxon>
        <taxon>Nostoc</taxon>
    </lineage>
</organism>
<dbReference type="EMBL" id="JACJTU010000011">
    <property type="protein sequence ID" value="MBD2734936.1"/>
    <property type="molecule type" value="Genomic_DNA"/>
</dbReference>
<keyword evidence="2" id="KW-0808">Transferase</keyword>
<dbReference type="PIRSF" id="PIRSF000390">
    <property type="entry name" value="PLP_StrS"/>
    <property type="match status" value="1"/>
</dbReference>
<evidence type="ECO:0000256" key="1">
    <source>
        <dbReference type="RuleBase" id="RU004508"/>
    </source>
</evidence>
<accession>A0ABR8K7V1</accession>
<dbReference type="InterPro" id="IPR015421">
    <property type="entry name" value="PyrdxlP-dep_Trfase_major"/>
</dbReference>
<proteinExistence type="inferred from homology"/>
<dbReference type="PANTHER" id="PTHR30244">
    <property type="entry name" value="TRANSAMINASE"/>
    <property type="match status" value="1"/>
</dbReference>
<dbReference type="InterPro" id="IPR000653">
    <property type="entry name" value="DegT/StrS_aminotransferase"/>
</dbReference>
<keyword evidence="2" id="KW-0032">Aminotransferase</keyword>
<dbReference type="GO" id="GO:0008483">
    <property type="term" value="F:transaminase activity"/>
    <property type="evidence" value="ECO:0007669"/>
    <property type="project" value="UniProtKB-KW"/>
</dbReference>
<protein>
    <submittedName>
        <fullName evidence="2">DegT/DnrJ/EryC1/StrS family aminotransferase</fullName>
    </submittedName>
</protein>
<dbReference type="PANTHER" id="PTHR30244:SF34">
    <property type="entry name" value="DTDP-4-AMINO-4,6-DIDEOXYGALACTOSE TRANSAMINASE"/>
    <property type="match status" value="1"/>
</dbReference>
<dbReference type="CDD" id="cd00616">
    <property type="entry name" value="AHBA_syn"/>
    <property type="match status" value="1"/>
</dbReference>
<reference evidence="2 3" key="1">
    <citation type="journal article" date="2020" name="ISME J.">
        <title>Comparative genomics reveals insights into cyanobacterial evolution and habitat adaptation.</title>
        <authorList>
            <person name="Chen M.Y."/>
            <person name="Teng W.K."/>
            <person name="Zhao L."/>
            <person name="Hu C.X."/>
            <person name="Zhou Y.K."/>
            <person name="Han B.P."/>
            <person name="Song L.R."/>
            <person name="Shu W.S."/>
        </authorList>
    </citation>
    <scope>NUCLEOTIDE SEQUENCE [LARGE SCALE GENOMIC DNA]</scope>
    <source>
        <strain evidence="2 3">FACHB-159</strain>
    </source>
</reference>
<keyword evidence="1" id="KW-0663">Pyridoxal phosphate</keyword>
<name>A0ABR8K7V1_9NOSO</name>
<dbReference type="Gene3D" id="3.90.1150.10">
    <property type="entry name" value="Aspartate Aminotransferase, domain 1"/>
    <property type="match status" value="1"/>
</dbReference>
<evidence type="ECO:0000313" key="2">
    <source>
        <dbReference type="EMBL" id="MBD2734936.1"/>
    </source>
</evidence>
<dbReference type="InterPro" id="IPR015424">
    <property type="entry name" value="PyrdxlP-dep_Trfase"/>
</dbReference>
<dbReference type="RefSeq" id="WP_190955617.1">
    <property type="nucleotide sequence ID" value="NZ_JACJTU010000011.1"/>
</dbReference>
<dbReference type="SUPFAM" id="SSF53383">
    <property type="entry name" value="PLP-dependent transferases"/>
    <property type="match status" value="1"/>
</dbReference>
<keyword evidence="3" id="KW-1185">Reference proteome</keyword>
<dbReference type="Pfam" id="PF01041">
    <property type="entry name" value="DegT_DnrJ_EryC1"/>
    <property type="match status" value="1"/>
</dbReference>